<dbReference type="HOGENOM" id="CLU_006842_0_0_1"/>
<keyword evidence="6" id="KW-1185">Reference proteome</keyword>
<dbReference type="STRING" id="121224.E0VBD3"/>
<dbReference type="SMART" id="SM00020">
    <property type="entry name" value="Tryp_SPc"/>
    <property type="match status" value="1"/>
</dbReference>
<comment type="similarity">
    <text evidence="2">Belongs to the peptidase S1 family. CLIP subfamily.</text>
</comment>
<evidence type="ECO:0000256" key="2">
    <source>
        <dbReference type="ARBA" id="ARBA00024195"/>
    </source>
</evidence>
<dbReference type="OMA" id="CNGLQKF"/>
<dbReference type="GO" id="GO:0004252">
    <property type="term" value="F:serine-type endopeptidase activity"/>
    <property type="evidence" value="ECO:0007669"/>
    <property type="project" value="UniProtKB-EC"/>
</dbReference>
<dbReference type="KEGG" id="phu:Phum_PHUM058260"/>
<dbReference type="Gene3D" id="2.40.10.10">
    <property type="entry name" value="Trypsin-like serine proteases"/>
    <property type="match status" value="2"/>
</dbReference>
<dbReference type="InterPro" id="IPR001254">
    <property type="entry name" value="Trypsin_dom"/>
</dbReference>
<dbReference type="InParanoid" id="E0VBD3"/>
<dbReference type="FunFam" id="2.40.10.10:FF:000002">
    <property type="entry name" value="Transmembrane protease serine"/>
    <property type="match status" value="1"/>
</dbReference>
<keyword evidence="1" id="KW-1015">Disulfide bond</keyword>
<reference evidence="5" key="3">
    <citation type="submission" date="2021-02" db="UniProtKB">
        <authorList>
            <consortium name="EnsemblMetazoa"/>
        </authorList>
    </citation>
    <scope>IDENTIFICATION</scope>
    <source>
        <strain evidence="5">USDA</strain>
    </source>
</reference>
<dbReference type="AlphaFoldDB" id="E0VBD3"/>
<dbReference type="PANTHER" id="PTHR24252">
    <property type="entry name" value="ACROSIN-RELATED"/>
    <property type="match status" value="1"/>
</dbReference>
<dbReference type="PANTHER" id="PTHR24252:SF7">
    <property type="entry name" value="HYALIN"/>
    <property type="match status" value="1"/>
</dbReference>
<accession>E0VBD3</accession>
<reference evidence="4" key="1">
    <citation type="submission" date="2007-04" db="EMBL/GenBank/DDBJ databases">
        <title>Annotation of Pediculus humanus corporis strain USDA.</title>
        <authorList>
            <person name="Kirkness E."/>
            <person name="Hannick L."/>
            <person name="Hass B."/>
            <person name="Bruggner R."/>
            <person name="Lawson D."/>
            <person name="Bidwell S."/>
            <person name="Joardar V."/>
            <person name="Caler E."/>
            <person name="Walenz B."/>
            <person name="Inman J."/>
            <person name="Schobel S."/>
            <person name="Galinsky K."/>
            <person name="Amedeo P."/>
            <person name="Strausberg R."/>
        </authorList>
    </citation>
    <scope>NUCLEOTIDE SEQUENCE</scope>
    <source>
        <strain evidence="4">USDA</strain>
    </source>
</reference>
<dbReference type="VEuPathDB" id="VectorBase:PHUM058260"/>
<reference evidence="4" key="2">
    <citation type="submission" date="2007-04" db="EMBL/GenBank/DDBJ databases">
        <title>The genome of the human body louse.</title>
        <authorList>
            <consortium name="The Human Body Louse Genome Consortium"/>
            <person name="Kirkness E."/>
            <person name="Walenz B."/>
            <person name="Hass B."/>
            <person name="Bruggner R."/>
            <person name="Strausberg R."/>
        </authorList>
    </citation>
    <scope>NUCLEOTIDE SEQUENCE</scope>
    <source>
        <strain evidence="4">USDA</strain>
    </source>
</reference>
<dbReference type="MEROPS" id="S01.A75"/>
<organism>
    <name type="scientific">Pediculus humanus subsp. corporis</name>
    <name type="common">Body louse</name>
    <dbReference type="NCBI Taxonomy" id="121224"/>
    <lineage>
        <taxon>Eukaryota</taxon>
        <taxon>Metazoa</taxon>
        <taxon>Ecdysozoa</taxon>
        <taxon>Arthropoda</taxon>
        <taxon>Hexapoda</taxon>
        <taxon>Insecta</taxon>
        <taxon>Pterygota</taxon>
        <taxon>Neoptera</taxon>
        <taxon>Paraneoptera</taxon>
        <taxon>Psocodea</taxon>
        <taxon>Troctomorpha</taxon>
        <taxon>Phthiraptera</taxon>
        <taxon>Anoplura</taxon>
        <taxon>Pediculidae</taxon>
        <taxon>Pediculus</taxon>
    </lineage>
</organism>
<dbReference type="InterPro" id="IPR043504">
    <property type="entry name" value="Peptidase_S1_PA_chymotrypsin"/>
</dbReference>
<dbReference type="Pfam" id="PF00089">
    <property type="entry name" value="Trypsin"/>
    <property type="match status" value="1"/>
</dbReference>
<evidence type="ECO:0000313" key="5">
    <source>
        <dbReference type="EnsemblMetazoa" id="PHUM058260-PA"/>
    </source>
</evidence>
<dbReference type="InterPro" id="IPR018114">
    <property type="entry name" value="TRYPSIN_HIS"/>
</dbReference>
<dbReference type="EnsemblMetazoa" id="PHUM058260-RA">
    <property type="protein sequence ID" value="PHUM058260-PA"/>
    <property type="gene ID" value="PHUM058260"/>
</dbReference>
<dbReference type="OrthoDB" id="9448935at2759"/>
<dbReference type="InterPro" id="IPR009003">
    <property type="entry name" value="Peptidase_S1_PA"/>
</dbReference>
<dbReference type="PROSITE" id="PS00134">
    <property type="entry name" value="TRYPSIN_HIS"/>
    <property type="match status" value="1"/>
</dbReference>
<evidence type="ECO:0000313" key="6">
    <source>
        <dbReference type="Proteomes" id="UP000009046"/>
    </source>
</evidence>
<evidence type="ECO:0000313" key="4">
    <source>
        <dbReference type="EMBL" id="EEB10689.1"/>
    </source>
</evidence>
<dbReference type="EMBL" id="AAZO01000681">
    <property type="status" value="NOT_ANNOTATED_CDS"/>
    <property type="molecule type" value="Genomic_DNA"/>
</dbReference>
<evidence type="ECO:0000256" key="1">
    <source>
        <dbReference type="ARBA" id="ARBA00023157"/>
    </source>
</evidence>
<dbReference type="PROSITE" id="PS50240">
    <property type="entry name" value="TRYPSIN_DOM"/>
    <property type="match status" value="1"/>
</dbReference>
<dbReference type="CTD" id="8239081"/>
<dbReference type="FunCoup" id="E0VBD3">
    <property type="interactions" value="28"/>
</dbReference>
<name>E0VBD3_PEDHC</name>
<dbReference type="Proteomes" id="UP000009046">
    <property type="component" value="Unassembled WGS sequence"/>
</dbReference>
<keyword evidence="4" id="KW-0378">Hydrolase</keyword>
<dbReference type="SUPFAM" id="SSF50494">
    <property type="entry name" value="Trypsin-like serine proteases"/>
    <property type="match status" value="1"/>
</dbReference>
<dbReference type="eggNOG" id="KOG3627">
    <property type="taxonomic scope" value="Eukaryota"/>
</dbReference>
<proteinExistence type="inferred from homology"/>
<dbReference type="GeneID" id="8239081"/>
<feature type="domain" description="Peptidase S1" evidence="3">
    <location>
        <begin position="1"/>
        <end position="210"/>
    </location>
</feature>
<evidence type="ECO:0000259" key="3">
    <source>
        <dbReference type="PROSITE" id="PS50240"/>
    </source>
</evidence>
<sequence length="211" mass="23531">MTAGHCMCSGSGKLLENRIRVTIGEHDLKIKNSKEIDKKVIKIHFHPKYQCGKFIDDIALLELENDIYWTKSIGPACLPKNYDNDNDLTNRSATLAGWGWLNEKYSEGRRPDILQKVQVNVFDNDKCRDWYSSQGKNVKILNTQLCAGHESGGKDACWADSGGPLMISESDNSVTVVGVVSTGIGCGRPKLPGIYTRITEYIPWILNVINN</sequence>
<dbReference type="InterPro" id="IPR001314">
    <property type="entry name" value="Peptidase_S1A"/>
</dbReference>
<dbReference type="RefSeq" id="XP_002423427.1">
    <property type="nucleotide sequence ID" value="XM_002423382.1"/>
</dbReference>
<dbReference type="EC" id="3.4.21.4" evidence="4"/>
<dbReference type="CDD" id="cd00190">
    <property type="entry name" value="Tryp_SPc"/>
    <property type="match status" value="1"/>
</dbReference>
<gene>
    <name evidence="5" type="primary">8239081</name>
    <name evidence="4" type="ORF">Phum_PHUM058260</name>
</gene>
<dbReference type="EMBL" id="DS235026">
    <property type="protein sequence ID" value="EEB10689.1"/>
    <property type="molecule type" value="Genomic_DNA"/>
</dbReference>
<dbReference type="PRINTS" id="PR00722">
    <property type="entry name" value="CHYMOTRYPSIN"/>
</dbReference>
<dbReference type="GO" id="GO:0006508">
    <property type="term" value="P:proteolysis"/>
    <property type="evidence" value="ECO:0007669"/>
    <property type="project" value="InterPro"/>
</dbReference>
<protein>
    <submittedName>
        <fullName evidence="4 5">Tripsin, putative</fullName>
        <ecNumber evidence="4">3.4.21.4</ecNumber>
    </submittedName>
</protein>